<evidence type="ECO:0000313" key="2">
    <source>
        <dbReference type="Proteomes" id="UP000030669"/>
    </source>
</evidence>
<dbReference type="OrthoDB" id="3310192at2759"/>
<dbReference type="RefSeq" id="XP_007863077.1">
    <property type="nucleotide sequence ID" value="XM_007864886.1"/>
</dbReference>
<evidence type="ECO:0000313" key="1">
    <source>
        <dbReference type="EMBL" id="EPQ57699.1"/>
    </source>
</evidence>
<gene>
    <name evidence="1" type="ORF">GLOTRDRAFT_126188</name>
</gene>
<name>S7RWJ2_GLOTA</name>
<dbReference type="KEGG" id="gtr:GLOTRDRAFT_126188"/>
<organism evidence="1 2">
    <name type="scientific">Gloeophyllum trabeum (strain ATCC 11539 / FP-39264 / Madison 617)</name>
    <name type="common">Brown rot fungus</name>
    <dbReference type="NCBI Taxonomy" id="670483"/>
    <lineage>
        <taxon>Eukaryota</taxon>
        <taxon>Fungi</taxon>
        <taxon>Dikarya</taxon>
        <taxon>Basidiomycota</taxon>
        <taxon>Agaricomycotina</taxon>
        <taxon>Agaricomycetes</taxon>
        <taxon>Gloeophyllales</taxon>
        <taxon>Gloeophyllaceae</taxon>
        <taxon>Gloeophyllum</taxon>
    </lineage>
</organism>
<accession>S7RWJ2</accession>
<dbReference type="HOGENOM" id="CLU_1570803_0_0_1"/>
<dbReference type="eggNOG" id="ENOG502RR5E">
    <property type="taxonomic scope" value="Eukaryota"/>
</dbReference>
<keyword evidence="2" id="KW-1185">Reference proteome</keyword>
<protein>
    <submittedName>
        <fullName evidence="1">Uncharacterized protein</fullName>
    </submittedName>
</protein>
<sequence>MSSMRFMMANPFYTPHILVPRAHRPLANPIPPPPDPGDRLIKQLRTAEVTCSCKTRLRTSSDQAFCEVWMLRRNDPKPDGFFADQDVHCLFVAVTLPINCSIAYQERASPVAIVDKFVGWRGNLDAPTWARWEPDKAHLFLSMRAAVAEVFGDLALTEHNTEVVSYLLFH</sequence>
<dbReference type="GeneID" id="19301352"/>
<dbReference type="Proteomes" id="UP000030669">
    <property type="component" value="Unassembled WGS sequence"/>
</dbReference>
<reference evidence="1 2" key="1">
    <citation type="journal article" date="2012" name="Science">
        <title>The Paleozoic origin of enzymatic lignin decomposition reconstructed from 31 fungal genomes.</title>
        <authorList>
            <person name="Floudas D."/>
            <person name="Binder M."/>
            <person name="Riley R."/>
            <person name="Barry K."/>
            <person name="Blanchette R.A."/>
            <person name="Henrissat B."/>
            <person name="Martinez A.T."/>
            <person name="Otillar R."/>
            <person name="Spatafora J.W."/>
            <person name="Yadav J.S."/>
            <person name="Aerts A."/>
            <person name="Benoit I."/>
            <person name="Boyd A."/>
            <person name="Carlson A."/>
            <person name="Copeland A."/>
            <person name="Coutinho P.M."/>
            <person name="de Vries R.P."/>
            <person name="Ferreira P."/>
            <person name="Findley K."/>
            <person name="Foster B."/>
            <person name="Gaskell J."/>
            <person name="Glotzer D."/>
            <person name="Gorecki P."/>
            <person name="Heitman J."/>
            <person name="Hesse C."/>
            <person name="Hori C."/>
            <person name="Igarashi K."/>
            <person name="Jurgens J.A."/>
            <person name="Kallen N."/>
            <person name="Kersten P."/>
            <person name="Kohler A."/>
            <person name="Kuees U."/>
            <person name="Kumar T.K.A."/>
            <person name="Kuo A."/>
            <person name="LaButti K."/>
            <person name="Larrondo L.F."/>
            <person name="Lindquist E."/>
            <person name="Ling A."/>
            <person name="Lombard V."/>
            <person name="Lucas S."/>
            <person name="Lundell T."/>
            <person name="Martin R."/>
            <person name="McLaughlin D.J."/>
            <person name="Morgenstern I."/>
            <person name="Morin E."/>
            <person name="Murat C."/>
            <person name="Nagy L.G."/>
            <person name="Nolan M."/>
            <person name="Ohm R.A."/>
            <person name="Patyshakuliyeva A."/>
            <person name="Rokas A."/>
            <person name="Ruiz-Duenas F.J."/>
            <person name="Sabat G."/>
            <person name="Salamov A."/>
            <person name="Samejima M."/>
            <person name="Schmutz J."/>
            <person name="Slot J.C."/>
            <person name="St John F."/>
            <person name="Stenlid J."/>
            <person name="Sun H."/>
            <person name="Sun S."/>
            <person name="Syed K."/>
            <person name="Tsang A."/>
            <person name="Wiebenga A."/>
            <person name="Young D."/>
            <person name="Pisabarro A."/>
            <person name="Eastwood D.C."/>
            <person name="Martin F."/>
            <person name="Cullen D."/>
            <person name="Grigoriev I.V."/>
            <person name="Hibbett D.S."/>
        </authorList>
    </citation>
    <scope>NUCLEOTIDE SEQUENCE [LARGE SCALE GENOMIC DNA]</scope>
    <source>
        <strain evidence="1 2">ATCC 11539</strain>
    </source>
</reference>
<dbReference type="AlphaFoldDB" id="S7RWJ2"/>
<dbReference type="EMBL" id="KB469298">
    <property type="protein sequence ID" value="EPQ57699.1"/>
    <property type="molecule type" value="Genomic_DNA"/>
</dbReference>
<proteinExistence type="predicted"/>